<protein>
    <recommendedName>
        <fullName evidence="3">DUF4411 family protein</fullName>
    </recommendedName>
</protein>
<proteinExistence type="predicted"/>
<evidence type="ECO:0008006" key="3">
    <source>
        <dbReference type="Google" id="ProtNLM"/>
    </source>
</evidence>
<evidence type="ECO:0000313" key="1">
    <source>
        <dbReference type="EMBL" id="MDV0445211.1"/>
    </source>
</evidence>
<dbReference type="PIRSF" id="PIRSF008505">
    <property type="entry name" value="UCP008505"/>
    <property type="match status" value="1"/>
</dbReference>
<evidence type="ECO:0000313" key="2">
    <source>
        <dbReference type="Proteomes" id="UP001272052"/>
    </source>
</evidence>
<comment type="caution">
    <text evidence="1">The sequence shown here is derived from an EMBL/GenBank/DDBJ whole genome shotgun (WGS) entry which is preliminary data.</text>
</comment>
<organism evidence="1 2">
    <name type="scientific">Methanimicrococcus hacksteinii</name>
    <dbReference type="NCBI Taxonomy" id="3028293"/>
    <lineage>
        <taxon>Archaea</taxon>
        <taxon>Methanobacteriati</taxon>
        <taxon>Methanobacteriota</taxon>
        <taxon>Stenosarchaea group</taxon>
        <taxon>Methanomicrobia</taxon>
        <taxon>Methanosarcinales</taxon>
        <taxon>Methanosarcinaceae</taxon>
        <taxon>Methanimicrococcus</taxon>
    </lineage>
</organism>
<dbReference type="InterPro" id="IPR016541">
    <property type="entry name" value="UCP008505"/>
</dbReference>
<dbReference type="SUPFAM" id="SSF88723">
    <property type="entry name" value="PIN domain-like"/>
    <property type="match status" value="1"/>
</dbReference>
<name>A0ABU3VPB3_9EURY</name>
<dbReference type="Pfam" id="PF14367">
    <property type="entry name" value="DUF4411"/>
    <property type="match status" value="1"/>
</dbReference>
<sequence length="173" mass="20005">MSMTDAYLIDSNALIAPYRNYYPFDLVPTFWEQMKYHVEAGNIAILDLVKAEIEKNDDDLGKWLKEINIKNLVQYKNQDIVNSYAEIIKYIEECGCYEINKALDQWNLPAADPWLIAAACVYGYTVVTFELPNNNLSPANQSRKIKIPDVCRPFGIQYCNLYEMMRELSIKLG</sequence>
<gene>
    <name evidence="1" type="ORF">MmiAt1_07680</name>
</gene>
<dbReference type="RefSeq" id="WP_318785637.1">
    <property type="nucleotide sequence ID" value="NZ_JAWDKC010000013.1"/>
</dbReference>
<dbReference type="InterPro" id="IPR029060">
    <property type="entry name" value="PIN-like_dom_sf"/>
</dbReference>
<accession>A0ABU3VPB3</accession>
<reference evidence="1 2" key="1">
    <citation type="submission" date="2023-06" db="EMBL/GenBank/DDBJ databases">
        <title>Genome sequence of Methanimicrococcus sp. At1.</title>
        <authorList>
            <person name="Protasov E."/>
            <person name="Platt K."/>
            <person name="Poehlein A."/>
            <person name="Daniel R."/>
            <person name="Brune A."/>
        </authorList>
    </citation>
    <scope>NUCLEOTIDE SEQUENCE [LARGE SCALE GENOMIC DNA]</scope>
    <source>
        <strain evidence="1 2">At1</strain>
    </source>
</reference>
<dbReference type="EMBL" id="JAWDKC010000013">
    <property type="protein sequence ID" value="MDV0445211.1"/>
    <property type="molecule type" value="Genomic_DNA"/>
</dbReference>
<dbReference type="Proteomes" id="UP001272052">
    <property type="component" value="Unassembled WGS sequence"/>
</dbReference>
<keyword evidence="2" id="KW-1185">Reference proteome</keyword>